<feature type="transmembrane region" description="Helical" evidence="1">
    <location>
        <begin position="52"/>
        <end position="75"/>
    </location>
</feature>
<accession>A0A7J7MTW6</accession>
<organism evidence="2 3">
    <name type="scientific">Kingdonia uniflora</name>
    <dbReference type="NCBI Taxonomy" id="39325"/>
    <lineage>
        <taxon>Eukaryota</taxon>
        <taxon>Viridiplantae</taxon>
        <taxon>Streptophyta</taxon>
        <taxon>Embryophyta</taxon>
        <taxon>Tracheophyta</taxon>
        <taxon>Spermatophyta</taxon>
        <taxon>Magnoliopsida</taxon>
        <taxon>Ranunculales</taxon>
        <taxon>Circaeasteraceae</taxon>
        <taxon>Kingdonia</taxon>
    </lineage>
</organism>
<protein>
    <submittedName>
        <fullName evidence="2">Uncharacterized protein</fullName>
    </submittedName>
</protein>
<name>A0A7J7MTW6_9MAGN</name>
<evidence type="ECO:0000256" key="1">
    <source>
        <dbReference type="SAM" id="Phobius"/>
    </source>
</evidence>
<evidence type="ECO:0000313" key="3">
    <source>
        <dbReference type="Proteomes" id="UP000541444"/>
    </source>
</evidence>
<evidence type="ECO:0000313" key="2">
    <source>
        <dbReference type="EMBL" id="KAF6158252.1"/>
    </source>
</evidence>
<keyword evidence="1" id="KW-0812">Transmembrane</keyword>
<keyword evidence="1" id="KW-1133">Transmembrane helix</keyword>
<reference evidence="2 3" key="1">
    <citation type="journal article" date="2020" name="IScience">
        <title>Genome Sequencing of the Endangered Kingdonia uniflora (Circaeasteraceae, Ranunculales) Reveals Potential Mechanisms of Evolutionary Specialization.</title>
        <authorList>
            <person name="Sun Y."/>
            <person name="Deng T."/>
            <person name="Zhang A."/>
            <person name="Moore M.J."/>
            <person name="Landis J.B."/>
            <person name="Lin N."/>
            <person name="Zhang H."/>
            <person name="Zhang X."/>
            <person name="Huang J."/>
            <person name="Zhang X."/>
            <person name="Sun H."/>
            <person name="Wang H."/>
        </authorList>
    </citation>
    <scope>NUCLEOTIDE SEQUENCE [LARGE SCALE GENOMIC DNA]</scope>
    <source>
        <strain evidence="2">TB1705</strain>
        <tissue evidence="2">Leaf</tissue>
    </source>
</reference>
<dbReference type="AlphaFoldDB" id="A0A7J7MTW6"/>
<feature type="transmembrane region" description="Helical" evidence="1">
    <location>
        <begin position="26"/>
        <end position="45"/>
    </location>
</feature>
<proteinExistence type="predicted"/>
<gene>
    <name evidence="2" type="ORF">GIB67_028676</name>
</gene>
<comment type="caution">
    <text evidence="2">The sequence shown here is derived from an EMBL/GenBank/DDBJ whole genome shotgun (WGS) entry which is preliminary data.</text>
</comment>
<dbReference type="Proteomes" id="UP000541444">
    <property type="component" value="Unassembled WGS sequence"/>
</dbReference>
<keyword evidence="1" id="KW-0472">Membrane</keyword>
<keyword evidence="3" id="KW-1185">Reference proteome</keyword>
<sequence>MRTSVRLGKVGYLMKTCWKLFLQTEWLLVNIQLVLLGMISLIRLLQMSPPILILKIVIHTLPIIIINHLGVHFILGLKPSPPSLNQSNLCLITLHNLHHNQCHPFLSQKVVAAVGRRNKKLKHFG</sequence>
<dbReference type="EMBL" id="JACGCM010001235">
    <property type="protein sequence ID" value="KAF6158252.1"/>
    <property type="molecule type" value="Genomic_DNA"/>
</dbReference>